<dbReference type="EMBL" id="AVPF01000011">
    <property type="protein sequence ID" value="KGX89883.1"/>
    <property type="molecule type" value="Genomic_DNA"/>
</dbReference>
<accession>A0A0A5GF97</accession>
<dbReference type="PANTHER" id="PTHR43245">
    <property type="entry name" value="BIFUNCTIONAL POLYMYXIN RESISTANCE PROTEIN ARNA"/>
    <property type="match status" value="1"/>
</dbReference>
<gene>
    <name evidence="2" type="ORF">N783_03240</name>
</gene>
<dbReference type="RefSeq" id="WP_036842028.1">
    <property type="nucleotide sequence ID" value="NZ_AULJ01000034.1"/>
</dbReference>
<sequence length="329" mass="36973">MRILILGGTVFLGRHLVEAALERGHEVTLFNRGKTNQDLFSDVEKLTGDRASNLESLKGREWDVVIDPSGYLPGVVAETASLLKDAVERYIFISSISVYRDFQEQYVDEGYPVGELEDESVTEINGETYGPLKALCEKTVEDIMPGQTLSIRPGLIVGPHDPSDRFTYWVERFSRGGEVLVPGEKDRPVQWIDVRDLSQWIIQMAEQKETGVYNATGYDKEMTMGEFVEVLGQNHEEAKPVWVGDACLLKHAISPFTELPMWIPVTDQHPHGFILASNQKALDKGLSFRPLSETIKDTLAWYQTRLDPELKNGLDAEKEALVLKDCTST</sequence>
<dbReference type="STRING" id="1385511.GCA_000425225_02749"/>
<protein>
    <submittedName>
        <fullName evidence="2">Epimerase</fullName>
    </submittedName>
</protein>
<organism evidence="2 3">
    <name type="scientific">Pontibacillus marinus BH030004 = DSM 16465</name>
    <dbReference type="NCBI Taxonomy" id="1385511"/>
    <lineage>
        <taxon>Bacteria</taxon>
        <taxon>Bacillati</taxon>
        <taxon>Bacillota</taxon>
        <taxon>Bacilli</taxon>
        <taxon>Bacillales</taxon>
        <taxon>Bacillaceae</taxon>
        <taxon>Pontibacillus</taxon>
    </lineage>
</organism>
<proteinExistence type="predicted"/>
<dbReference type="InterPro" id="IPR001509">
    <property type="entry name" value="Epimerase_deHydtase"/>
</dbReference>
<dbReference type="AlphaFoldDB" id="A0A0A5GF97"/>
<dbReference type="OrthoDB" id="9809586at2"/>
<evidence type="ECO:0000313" key="2">
    <source>
        <dbReference type="EMBL" id="KGX89883.1"/>
    </source>
</evidence>
<name>A0A0A5GF97_9BACI</name>
<dbReference type="SUPFAM" id="SSF51735">
    <property type="entry name" value="NAD(P)-binding Rossmann-fold domains"/>
    <property type="match status" value="1"/>
</dbReference>
<dbReference type="InterPro" id="IPR050177">
    <property type="entry name" value="Lipid_A_modif_metabolic_enz"/>
</dbReference>
<keyword evidence="3" id="KW-1185">Reference proteome</keyword>
<dbReference type="PANTHER" id="PTHR43245:SF13">
    <property type="entry name" value="UDP-D-APIOSE_UDP-D-XYLOSE SYNTHASE 2"/>
    <property type="match status" value="1"/>
</dbReference>
<dbReference type="Pfam" id="PF01370">
    <property type="entry name" value="Epimerase"/>
    <property type="match status" value="1"/>
</dbReference>
<evidence type="ECO:0000259" key="1">
    <source>
        <dbReference type="Pfam" id="PF01370"/>
    </source>
</evidence>
<dbReference type="Gene3D" id="3.40.50.720">
    <property type="entry name" value="NAD(P)-binding Rossmann-like Domain"/>
    <property type="match status" value="1"/>
</dbReference>
<dbReference type="InterPro" id="IPR036291">
    <property type="entry name" value="NAD(P)-bd_dom_sf"/>
</dbReference>
<feature type="domain" description="NAD-dependent epimerase/dehydratase" evidence="1">
    <location>
        <begin position="3"/>
        <end position="214"/>
    </location>
</feature>
<evidence type="ECO:0000313" key="3">
    <source>
        <dbReference type="Proteomes" id="UP000030403"/>
    </source>
</evidence>
<dbReference type="Proteomes" id="UP000030403">
    <property type="component" value="Unassembled WGS sequence"/>
</dbReference>
<comment type="caution">
    <text evidence="2">The sequence shown here is derived from an EMBL/GenBank/DDBJ whole genome shotgun (WGS) entry which is preliminary data.</text>
</comment>
<reference evidence="2 3" key="1">
    <citation type="submission" date="2013-08" db="EMBL/GenBank/DDBJ databases">
        <authorList>
            <person name="Huang J."/>
            <person name="Wang G."/>
        </authorList>
    </citation>
    <scope>NUCLEOTIDE SEQUENCE [LARGE SCALE GENOMIC DNA]</scope>
    <source>
        <strain evidence="2 3">BH030004</strain>
    </source>
</reference>
<dbReference type="eggNOG" id="COG0451">
    <property type="taxonomic scope" value="Bacteria"/>
</dbReference>